<name>A0A951U4Q6_9CYAN</name>
<evidence type="ECO:0000256" key="1">
    <source>
        <dbReference type="PROSITE-ProRule" id="PRU00169"/>
    </source>
</evidence>
<dbReference type="PROSITE" id="PS50110">
    <property type="entry name" value="RESPONSE_REGULATORY"/>
    <property type="match status" value="1"/>
</dbReference>
<dbReference type="InterPro" id="IPR011006">
    <property type="entry name" value="CheY-like_superfamily"/>
</dbReference>
<protein>
    <submittedName>
        <fullName evidence="3">Response regulator</fullName>
    </submittedName>
</protein>
<dbReference type="Proteomes" id="UP000707356">
    <property type="component" value="Unassembled WGS sequence"/>
</dbReference>
<gene>
    <name evidence="3" type="ORF">KME07_04585</name>
</gene>
<comment type="caution">
    <text evidence="3">The sequence shown here is derived from an EMBL/GenBank/DDBJ whole genome shotgun (WGS) entry which is preliminary data.</text>
</comment>
<proteinExistence type="predicted"/>
<dbReference type="GO" id="GO:0000160">
    <property type="term" value="P:phosphorelay signal transduction system"/>
    <property type="evidence" value="ECO:0007669"/>
    <property type="project" value="InterPro"/>
</dbReference>
<dbReference type="Pfam" id="PF00072">
    <property type="entry name" value="Response_reg"/>
    <property type="match status" value="1"/>
</dbReference>
<organism evidence="3 4">
    <name type="scientific">Pegethrix bostrychoides GSE-TBD4-15B</name>
    <dbReference type="NCBI Taxonomy" id="2839662"/>
    <lineage>
        <taxon>Bacteria</taxon>
        <taxon>Bacillati</taxon>
        <taxon>Cyanobacteriota</taxon>
        <taxon>Cyanophyceae</taxon>
        <taxon>Oculatellales</taxon>
        <taxon>Oculatellaceae</taxon>
        <taxon>Pegethrix</taxon>
    </lineage>
</organism>
<sequence>MNPTQSLPQPSLSQQIVVIDDHEMILDGVVNLLKTKYPDAAVRVAQTRQAGQELIDSLTPSLVVMDLAIPERTGSKPLAESGVGLIEALLRQYPTLNIAVLSANTNPLVRLKPQIDNHEGGFTVSDKGWVAESILQKVNMALARLYPSRLRSTRG</sequence>
<reference evidence="3" key="2">
    <citation type="journal article" date="2022" name="Microbiol. Resour. Announc.">
        <title>Metagenome Sequencing to Explore Phylogenomics of Terrestrial Cyanobacteria.</title>
        <authorList>
            <person name="Ward R.D."/>
            <person name="Stajich J.E."/>
            <person name="Johansen J.R."/>
            <person name="Huntemann M."/>
            <person name="Clum A."/>
            <person name="Foster B."/>
            <person name="Foster B."/>
            <person name="Roux S."/>
            <person name="Palaniappan K."/>
            <person name="Varghese N."/>
            <person name="Mukherjee S."/>
            <person name="Reddy T.B.K."/>
            <person name="Daum C."/>
            <person name="Copeland A."/>
            <person name="Chen I.A."/>
            <person name="Ivanova N.N."/>
            <person name="Kyrpides N.C."/>
            <person name="Shapiro N."/>
            <person name="Eloe-Fadrosh E.A."/>
            <person name="Pietrasiak N."/>
        </authorList>
    </citation>
    <scope>NUCLEOTIDE SEQUENCE</scope>
    <source>
        <strain evidence="3">GSE-TBD4-15B</strain>
    </source>
</reference>
<evidence type="ECO:0000313" key="3">
    <source>
        <dbReference type="EMBL" id="MBW4464702.1"/>
    </source>
</evidence>
<dbReference type="InterPro" id="IPR001789">
    <property type="entry name" value="Sig_transdc_resp-reg_receiver"/>
</dbReference>
<dbReference type="SUPFAM" id="SSF52172">
    <property type="entry name" value="CheY-like"/>
    <property type="match status" value="1"/>
</dbReference>
<keyword evidence="1" id="KW-0597">Phosphoprotein</keyword>
<dbReference type="EMBL" id="JAHHHV010000019">
    <property type="protein sequence ID" value="MBW4464702.1"/>
    <property type="molecule type" value="Genomic_DNA"/>
</dbReference>
<feature type="domain" description="Response regulatory" evidence="2">
    <location>
        <begin position="15"/>
        <end position="142"/>
    </location>
</feature>
<reference evidence="3" key="1">
    <citation type="submission" date="2021-05" db="EMBL/GenBank/DDBJ databases">
        <authorList>
            <person name="Pietrasiak N."/>
            <person name="Ward R."/>
            <person name="Stajich J.E."/>
            <person name="Kurbessoian T."/>
        </authorList>
    </citation>
    <scope>NUCLEOTIDE SEQUENCE</scope>
    <source>
        <strain evidence="3">GSE-TBD4-15B</strain>
    </source>
</reference>
<dbReference type="AlphaFoldDB" id="A0A951U4Q6"/>
<feature type="modified residue" description="4-aspartylphosphate" evidence="1">
    <location>
        <position position="66"/>
    </location>
</feature>
<dbReference type="Gene3D" id="3.40.50.2300">
    <property type="match status" value="1"/>
</dbReference>
<evidence type="ECO:0000259" key="2">
    <source>
        <dbReference type="PROSITE" id="PS50110"/>
    </source>
</evidence>
<accession>A0A951U4Q6</accession>
<evidence type="ECO:0000313" key="4">
    <source>
        <dbReference type="Proteomes" id="UP000707356"/>
    </source>
</evidence>